<protein>
    <submittedName>
        <fullName evidence="1">Uncharacterized protein</fullName>
    </submittedName>
</protein>
<comment type="caution">
    <text evidence="1">The sequence shown here is derived from an EMBL/GenBank/DDBJ whole genome shotgun (WGS) entry which is preliminary data.</text>
</comment>
<reference evidence="1 2" key="1">
    <citation type="submission" date="2017-03" db="EMBL/GenBank/DDBJ databases">
        <title>Whole genome sequences of fourteen strains of Bradyrhizobium canariense and one strain of Bradyrhizobium japonicum isolated from Lupinus (Papilionoideae: Genisteae) species in Algeria.</title>
        <authorList>
            <person name="Crovadore J."/>
            <person name="Chekireb D."/>
            <person name="Brachmann A."/>
            <person name="Chablais R."/>
            <person name="Cochard B."/>
            <person name="Lefort F."/>
        </authorList>
    </citation>
    <scope>NUCLEOTIDE SEQUENCE [LARGE SCALE GENOMIC DNA]</scope>
    <source>
        <strain evidence="1 2">UBMA195</strain>
    </source>
</reference>
<organism evidence="1 2">
    <name type="scientific">Bradyrhizobium canariense</name>
    <dbReference type="NCBI Taxonomy" id="255045"/>
    <lineage>
        <taxon>Bacteria</taxon>
        <taxon>Pseudomonadati</taxon>
        <taxon>Pseudomonadota</taxon>
        <taxon>Alphaproteobacteria</taxon>
        <taxon>Hyphomicrobiales</taxon>
        <taxon>Nitrobacteraceae</taxon>
        <taxon>Bradyrhizobium</taxon>
    </lineage>
</organism>
<dbReference type="Proteomes" id="UP000193553">
    <property type="component" value="Unassembled WGS sequence"/>
</dbReference>
<name>A0A1X3ERS8_9BRAD</name>
<gene>
    <name evidence="1" type="ORF">BSZ18_03325</name>
</gene>
<dbReference type="AlphaFoldDB" id="A0A1X3ERS8"/>
<evidence type="ECO:0000313" key="1">
    <source>
        <dbReference type="EMBL" id="OSJ17936.1"/>
    </source>
</evidence>
<sequence length="82" mass="9178">MTSDCNDELAAIARAIATKQLYIESQTTLIQVLERDGHDMLEQRKALAKERSDLATQIARQFKLLETRCTSGEDDLVAAIIK</sequence>
<evidence type="ECO:0000313" key="2">
    <source>
        <dbReference type="Proteomes" id="UP000193553"/>
    </source>
</evidence>
<accession>A0A1X3ERS8</accession>
<dbReference type="EMBL" id="NAFI01000137">
    <property type="protein sequence ID" value="OSJ17936.1"/>
    <property type="molecule type" value="Genomic_DNA"/>
</dbReference>
<proteinExistence type="predicted"/>